<dbReference type="InterPro" id="IPR011129">
    <property type="entry name" value="CSD"/>
</dbReference>
<name>A0A9J2PGX4_ASCLU</name>
<feature type="compositionally biased region" description="Basic and acidic residues" evidence="1">
    <location>
        <begin position="557"/>
        <end position="579"/>
    </location>
</feature>
<feature type="compositionally biased region" description="Basic and acidic residues" evidence="1">
    <location>
        <begin position="202"/>
        <end position="219"/>
    </location>
</feature>
<evidence type="ECO:0000313" key="4">
    <source>
        <dbReference type="WBParaSite" id="ALUE_0000915201-mRNA-1"/>
    </source>
</evidence>
<dbReference type="AlphaFoldDB" id="A0A9J2PGX4"/>
<reference evidence="4" key="1">
    <citation type="submission" date="2023-03" db="UniProtKB">
        <authorList>
            <consortium name="WormBaseParasite"/>
        </authorList>
    </citation>
    <scope>IDENTIFICATION</scope>
</reference>
<dbReference type="InterPro" id="IPR002059">
    <property type="entry name" value="CSP_DNA-bd"/>
</dbReference>
<dbReference type="SUPFAM" id="SSF50249">
    <property type="entry name" value="Nucleic acid-binding proteins"/>
    <property type="match status" value="2"/>
</dbReference>
<feature type="compositionally biased region" description="Basic and acidic residues" evidence="1">
    <location>
        <begin position="284"/>
        <end position="311"/>
    </location>
</feature>
<feature type="region of interest" description="Disordered" evidence="1">
    <location>
        <begin position="493"/>
        <end position="669"/>
    </location>
</feature>
<dbReference type="SMART" id="SM00357">
    <property type="entry name" value="CSP"/>
    <property type="match status" value="2"/>
</dbReference>
<feature type="compositionally biased region" description="Basic and acidic residues" evidence="1">
    <location>
        <begin position="493"/>
        <end position="534"/>
    </location>
</feature>
<feature type="compositionally biased region" description="Polar residues" evidence="1">
    <location>
        <begin position="20"/>
        <end position="29"/>
    </location>
</feature>
<organism evidence="3 4">
    <name type="scientific">Ascaris lumbricoides</name>
    <name type="common">Giant roundworm</name>
    <dbReference type="NCBI Taxonomy" id="6252"/>
    <lineage>
        <taxon>Eukaryota</taxon>
        <taxon>Metazoa</taxon>
        <taxon>Ecdysozoa</taxon>
        <taxon>Nematoda</taxon>
        <taxon>Chromadorea</taxon>
        <taxon>Rhabditida</taxon>
        <taxon>Spirurina</taxon>
        <taxon>Ascaridomorpha</taxon>
        <taxon>Ascaridoidea</taxon>
        <taxon>Ascarididae</taxon>
        <taxon>Ascaris</taxon>
    </lineage>
</organism>
<feature type="compositionally biased region" description="Basic and acidic residues" evidence="1">
    <location>
        <begin position="627"/>
        <end position="638"/>
    </location>
</feature>
<dbReference type="PRINTS" id="PR00050">
    <property type="entry name" value="COLDSHOCK"/>
</dbReference>
<feature type="compositionally biased region" description="Basic residues" evidence="1">
    <location>
        <begin position="538"/>
        <end position="550"/>
    </location>
</feature>
<feature type="compositionally biased region" description="Basic and acidic residues" evidence="1">
    <location>
        <begin position="246"/>
        <end position="275"/>
    </location>
</feature>
<protein>
    <submittedName>
        <fullName evidence="4">CSD domain-containing protein</fullName>
    </submittedName>
</protein>
<feature type="compositionally biased region" description="Basic residues" evidence="1">
    <location>
        <begin position="593"/>
        <end position="604"/>
    </location>
</feature>
<feature type="compositionally biased region" description="Basic residues" evidence="1">
    <location>
        <begin position="226"/>
        <end position="238"/>
    </location>
</feature>
<dbReference type="PANTHER" id="PTHR11544">
    <property type="entry name" value="COLD SHOCK DOMAIN CONTAINING PROTEINS"/>
    <property type="match status" value="1"/>
</dbReference>
<keyword evidence="3" id="KW-1185">Reference proteome</keyword>
<feature type="region of interest" description="Disordered" evidence="1">
    <location>
        <begin position="1"/>
        <end position="50"/>
    </location>
</feature>
<dbReference type="Gene3D" id="2.40.50.140">
    <property type="entry name" value="Nucleic acid-binding proteins"/>
    <property type="match status" value="2"/>
</dbReference>
<evidence type="ECO:0000259" key="2">
    <source>
        <dbReference type="PROSITE" id="PS51857"/>
    </source>
</evidence>
<feature type="compositionally biased region" description="Basic and acidic residues" evidence="1">
    <location>
        <begin position="646"/>
        <end position="669"/>
    </location>
</feature>
<evidence type="ECO:0000313" key="3">
    <source>
        <dbReference type="Proteomes" id="UP000036681"/>
    </source>
</evidence>
<feature type="domain" description="CSD" evidence="2">
    <location>
        <begin position="78"/>
        <end position="149"/>
    </location>
</feature>
<sequence>MGVSDQRSETSLEKADANQIGKQNNNDSAATDDGKKEVSGSGIKEKKKNNVPRKFGTYEERRRLWEAEQAKKPVIEKGVTGKVKWYSVRYHYGFIARDDDVANDVFVHQTAIAKSRMVKYYLRSLEEGEEVLFDIVEGKQGPEAANVTGPHGVEVRGNPLTSLILFGGWMGMNRNRQWGRYRPNLSQLAFPLNRANGRRRTSTQDRPNEKRVDEERAMEGDGGNSGRKRRERQFRGRRQQTYGGKDSVEKKEEKAGEGHENEKKIESGAREEGRTNEQLSQEQSGEHRQKEVEEASSKEVPKQEEEGQKDGEKVFIESYRYGVESVVRVERVVCEGNEKGLGAIKQMSNTVPLPLAEKVEDNKTEKGGAIHGDERRRNWEAEQAMKPLIEKGVTGKVKWYSVRYHYGFIARDDDRANDVFVHQTAIAKSRIVKYYLRTLGDGEEVVFDIVEGKQGPEAANVTGPDGAPVRGSRFAVLYRRRLALNRNRRWRDGPFDNSSRWEGRGGRRRLSARECDDVKDTREEQSAEEGKEIDPGNGRRRRVRNFRARRQQPSTKKGHDGEGKEAAGDFKSGHMKDNDASNVPEEGFGDVRKNRRLGGRRGERRRMGTEGEPSNAEVGSTLASGKGKKEQSVNEKMSRGVGKVQQPHDEDTKQRSGIEKTKGETKTDR</sequence>
<dbReference type="Proteomes" id="UP000036681">
    <property type="component" value="Unplaced"/>
</dbReference>
<proteinExistence type="predicted"/>
<feature type="region of interest" description="Disordered" evidence="1">
    <location>
        <begin position="192"/>
        <end position="311"/>
    </location>
</feature>
<dbReference type="PROSITE" id="PS51857">
    <property type="entry name" value="CSD_2"/>
    <property type="match status" value="2"/>
</dbReference>
<dbReference type="WBParaSite" id="ALUE_0000915201-mRNA-1">
    <property type="protein sequence ID" value="ALUE_0000915201-mRNA-1"/>
    <property type="gene ID" value="ALUE_0000915201"/>
</dbReference>
<dbReference type="CDD" id="cd04458">
    <property type="entry name" value="CSP_CDS"/>
    <property type="match status" value="2"/>
</dbReference>
<feature type="compositionally biased region" description="Basic and acidic residues" evidence="1">
    <location>
        <begin position="1"/>
        <end position="16"/>
    </location>
</feature>
<dbReference type="FunFam" id="2.40.50.140:FF:000274">
    <property type="entry name" value="Mitochondrial RNA binding protein"/>
    <property type="match status" value="2"/>
</dbReference>
<feature type="domain" description="CSD" evidence="2">
    <location>
        <begin position="392"/>
        <end position="463"/>
    </location>
</feature>
<dbReference type="GO" id="GO:0003676">
    <property type="term" value="F:nucleic acid binding"/>
    <property type="evidence" value="ECO:0007669"/>
    <property type="project" value="InterPro"/>
</dbReference>
<dbReference type="InterPro" id="IPR050181">
    <property type="entry name" value="Cold_shock_domain"/>
</dbReference>
<dbReference type="Pfam" id="PF00313">
    <property type="entry name" value="CSD"/>
    <property type="match status" value="2"/>
</dbReference>
<evidence type="ECO:0000256" key="1">
    <source>
        <dbReference type="SAM" id="MobiDB-lite"/>
    </source>
</evidence>
<accession>A0A9J2PGX4</accession>
<dbReference type="InterPro" id="IPR012340">
    <property type="entry name" value="NA-bd_OB-fold"/>
</dbReference>